<keyword evidence="4 7" id="KW-0812">Transmembrane</keyword>
<feature type="transmembrane region" description="Helical" evidence="7">
    <location>
        <begin position="107"/>
        <end position="131"/>
    </location>
</feature>
<reference evidence="9 10" key="1">
    <citation type="submission" date="2016-11" db="EMBL/GenBank/DDBJ databases">
        <authorList>
            <person name="Jaros S."/>
            <person name="Januszkiewicz K."/>
            <person name="Wedrychowicz H."/>
        </authorList>
    </citation>
    <scope>NUCLEOTIDE SEQUENCE [LARGE SCALE GENOMIC DNA]</scope>
    <source>
        <strain evidence="9 10">CGMCC 4.2025</strain>
    </source>
</reference>
<dbReference type="InterPro" id="IPR045621">
    <property type="entry name" value="BPD_transp_1_N"/>
</dbReference>
<feature type="transmembrane region" description="Helical" evidence="7">
    <location>
        <begin position="281"/>
        <end position="304"/>
    </location>
</feature>
<dbReference type="GO" id="GO:0005886">
    <property type="term" value="C:plasma membrane"/>
    <property type="evidence" value="ECO:0007669"/>
    <property type="project" value="UniProtKB-SubCell"/>
</dbReference>
<protein>
    <submittedName>
        <fullName evidence="9">Peptide/nickel transport system permease protein</fullName>
    </submittedName>
</protein>
<dbReference type="STRING" id="310782.SAMN05216499_13332"/>
<keyword evidence="6 7" id="KW-0472">Membrane</keyword>
<evidence type="ECO:0000256" key="7">
    <source>
        <dbReference type="RuleBase" id="RU363032"/>
    </source>
</evidence>
<dbReference type="CDD" id="cd06261">
    <property type="entry name" value="TM_PBP2"/>
    <property type="match status" value="1"/>
</dbReference>
<dbReference type="Gene3D" id="1.10.3720.10">
    <property type="entry name" value="MetI-like"/>
    <property type="match status" value="1"/>
</dbReference>
<feature type="transmembrane region" description="Helical" evidence="7">
    <location>
        <begin position="181"/>
        <end position="200"/>
    </location>
</feature>
<dbReference type="Pfam" id="PF19300">
    <property type="entry name" value="BPD_transp_1_N"/>
    <property type="match status" value="1"/>
</dbReference>
<dbReference type="RefSeq" id="WP_235002659.1">
    <property type="nucleotide sequence ID" value="NZ_FRBI01000033.1"/>
</dbReference>
<comment type="subcellular location">
    <subcellularLocation>
        <location evidence="1 7">Cell membrane</location>
        <topology evidence="1 7">Multi-pass membrane protein</topology>
    </subcellularLocation>
</comment>
<dbReference type="Proteomes" id="UP000184111">
    <property type="component" value="Unassembled WGS sequence"/>
</dbReference>
<dbReference type="PANTHER" id="PTHR43163:SF6">
    <property type="entry name" value="DIPEPTIDE TRANSPORT SYSTEM PERMEASE PROTEIN DPPB-RELATED"/>
    <property type="match status" value="1"/>
</dbReference>
<dbReference type="PROSITE" id="PS50928">
    <property type="entry name" value="ABC_TM1"/>
    <property type="match status" value="1"/>
</dbReference>
<gene>
    <name evidence="9" type="ORF">SAMN05216499_13332</name>
</gene>
<feature type="domain" description="ABC transmembrane type-1" evidence="8">
    <location>
        <begin position="103"/>
        <end position="304"/>
    </location>
</feature>
<evidence type="ECO:0000256" key="5">
    <source>
        <dbReference type="ARBA" id="ARBA00022989"/>
    </source>
</evidence>
<dbReference type="GO" id="GO:0055085">
    <property type="term" value="P:transmembrane transport"/>
    <property type="evidence" value="ECO:0007669"/>
    <property type="project" value="InterPro"/>
</dbReference>
<evidence type="ECO:0000256" key="1">
    <source>
        <dbReference type="ARBA" id="ARBA00004651"/>
    </source>
</evidence>
<dbReference type="EMBL" id="FRBI01000033">
    <property type="protein sequence ID" value="SHN29343.1"/>
    <property type="molecule type" value="Genomic_DNA"/>
</dbReference>
<dbReference type="InterPro" id="IPR000515">
    <property type="entry name" value="MetI-like"/>
</dbReference>
<dbReference type="PANTHER" id="PTHR43163">
    <property type="entry name" value="DIPEPTIDE TRANSPORT SYSTEM PERMEASE PROTEIN DPPB-RELATED"/>
    <property type="match status" value="1"/>
</dbReference>
<comment type="similarity">
    <text evidence="7">Belongs to the binding-protein-dependent transport system permease family.</text>
</comment>
<evidence type="ECO:0000256" key="4">
    <source>
        <dbReference type="ARBA" id="ARBA00022692"/>
    </source>
</evidence>
<organism evidence="9 10">
    <name type="scientific">Actinacidiphila paucisporea</name>
    <dbReference type="NCBI Taxonomy" id="310782"/>
    <lineage>
        <taxon>Bacteria</taxon>
        <taxon>Bacillati</taxon>
        <taxon>Actinomycetota</taxon>
        <taxon>Actinomycetes</taxon>
        <taxon>Kitasatosporales</taxon>
        <taxon>Streptomycetaceae</taxon>
        <taxon>Actinacidiphila</taxon>
    </lineage>
</organism>
<evidence type="ECO:0000259" key="8">
    <source>
        <dbReference type="PROSITE" id="PS50928"/>
    </source>
</evidence>
<keyword evidence="2 7" id="KW-0813">Transport</keyword>
<feature type="transmembrane region" description="Helical" evidence="7">
    <location>
        <begin position="12"/>
        <end position="34"/>
    </location>
</feature>
<accession>A0A1M7QEP4</accession>
<keyword evidence="5 7" id="KW-1133">Transmembrane helix</keyword>
<dbReference type="SUPFAM" id="SSF161098">
    <property type="entry name" value="MetI-like"/>
    <property type="match status" value="1"/>
</dbReference>
<name>A0A1M7QEP4_9ACTN</name>
<keyword evidence="3" id="KW-1003">Cell membrane</keyword>
<evidence type="ECO:0000313" key="10">
    <source>
        <dbReference type="Proteomes" id="UP000184111"/>
    </source>
</evidence>
<feature type="transmembrane region" description="Helical" evidence="7">
    <location>
        <begin position="239"/>
        <end position="261"/>
    </location>
</feature>
<sequence length="314" mass="33106">MNGVSGMPRYLLWRVGQALFVVWAAFTISFAVLYTLPSDPVAVMAGPNSELTPAELAAMRHDLGLDRPVLTQYLSQLGHLLRGDLGQSIQSREQVSHLIGQALPPTAAITAAGLGAGLLCGTALALATSLVRQRWARGLLDSLPPLGVSVPSYWVGLLLLQQFSFHWHLFPAIGNEGAGSMVLPTITLALPVAAVIAQLLGRSLDAALREGYADTARAKGVSRLAVHVRHGLRNAVLPAMTMVGLLVGGMLSGSVVVETVFSRDGLGRLATTAVSQQDLPVVQGLVLLGAAVFAAVNLLVDLLYPVIDPRIVRQ</sequence>
<evidence type="ECO:0000256" key="6">
    <source>
        <dbReference type="ARBA" id="ARBA00023136"/>
    </source>
</evidence>
<feature type="transmembrane region" description="Helical" evidence="7">
    <location>
        <begin position="143"/>
        <end position="161"/>
    </location>
</feature>
<evidence type="ECO:0000313" key="9">
    <source>
        <dbReference type="EMBL" id="SHN29343.1"/>
    </source>
</evidence>
<dbReference type="Pfam" id="PF00528">
    <property type="entry name" value="BPD_transp_1"/>
    <property type="match status" value="1"/>
</dbReference>
<evidence type="ECO:0000256" key="3">
    <source>
        <dbReference type="ARBA" id="ARBA00022475"/>
    </source>
</evidence>
<evidence type="ECO:0000256" key="2">
    <source>
        <dbReference type="ARBA" id="ARBA00022448"/>
    </source>
</evidence>
<proteinExistence type="inferred from homology"/>
<dbReference type="AlphaFoldDB" id="A0A1M7QEP4"/>
<keyword evidence="10" id="KW-1185">Reference proteome</keyword>
<dbReference type="InterPro" id="IPR035906">
    <property type="entry name" value="MetI-like_sf"/>
</dbReference>